<dbReference type="Proteomes" id="UP000291084">
    <property type="component" value="Chromosome 1"/>
</dbReference>
<dbReference type="EMBL" id="AP015034">
    <property type="protein sequence ID" value="BAT74760.1"/>
    <property type="molecule type" value="Genomic_DNA"/>
</dbReference>
<accession>A0A0S3R250</accession>
<protein>
    <submittedName>
        <fullName evidence="1">Uncharacterized protein</fullName>
    </submittedName>
</protein>
<keyword evidence="2" id="KW-1185">Reference proteome</keyword>
<sequence length="91" mass="10146">SIGRDVHTVGKQHFTCTRKGPACWREALMMGHSFLHPARHILDRPEALTVQQPEAAAHGLVLVKSSRFDEQEGRVHPAALKKVLGRTSTRE</sequence>
<name>A0A0S3R250_PHAAN</name>
<gene>
    <name evidence="1" type="primary">Vigan.01G250800</name>
    <name evidence="1" type="ORF">VIGAN_01250800</name>
</gene>
<reference evidence="1 2" key="1">
    <citation type="journal article" date="2015" name="Sci. Rep.">
        <title>The power of single molecule real-time sequencing technology in the de novo assembly of a eukaryotic genome.</title>
        <authorList>
            <person name="Sakai H."/>
            <person name="Naito K."/>
            <person name="Ogiso-Tanaka E."/>
            <person name="Takahashi Y."/>
            <person name="Iseki K."/>
            <person name="Muto C."/>
            <person name="Satou K."/>
            <person name="Teruya K."/>
            <person name="Shiroma A."/>
            <person name="Shimoji M."/>
            <person name="Hirano T."/>
            <person name="Itoh T."/>
            <person name="Kaga A."/>
            <person name="Tomooka N."/>
        </authorList>
    </citation>
    <scope>NUCLEOTIDE SEQUENCE [LARGE SCALE GENOMIC DNA]</scope>
    <source>
        <strain evidence="2">cv. Shumari</strain>
    </source>
</reference>
<feature type="non-terminal residue" evidence="1">
    <location>
        <position position="1"/>
    </location>
</feature>
<evidence type="ECO:0000313" key="1">
    <source>
        <dbReference type="EMBL" id="BAT74760.1"/>
    </source>
</evidence>
<evidence type="ECO:0000313" key="2">
    <source>
        <dbReference type="Proteomes" id="UP000291084"/>
    </source>
</evidence>
<proteinExistence type="predicted"/>
<dbReference type="AlphaFoldDB" id="A0A0S3R250"/>
<organism evidence="1 2">
    <name type="scientific">Vigna angularis var. angularis</name>
    <dbReference type="NCBI Taxonomy" id="157739"/>
    <lineage>
        <taxon>Eukaryota</taxon>
        <taxon>Viridiplantae</taxon>
        <taxon>Streptophyta</taxon>
        <taxon>Embryophyta</taxon>
        <taxon>Tracheophyta</taxon>
        <taxon>Spermatophyta</taxon>
        <taxon>Magnoliopsida</taxon>
        <taxon>eudicotyledons</taxon>
        <taxon>Gunneridae</taxon>
        <taxon>Pentapetalae</taxon>
        <taxon>rosids</taxon>
        <taxon>fabids</taxon>
        <taxon>Fabales</taxon>
        <taxon>Fabaceae</taxon>
        <taxon>Papilionoideae</taxon>
        <taxon>50 kb inversion clade</taxon>
        <taxon>NPAAA clade</taxon>
        <taxon>indigoferoid/millettioid clade</taxon>
        <taxon>Phaseoleae</taxon>
        <taxon>Vigna</taxon>
    </lineage>
</organism>